<dbReference type="AlphaFoldDB" id="A0A382YS62"/>
<feature type="domain" description="Nucleotidyl transferase" evidence="9">
    <location>
        <begin position="2"/>
        <end position="234"/>
    </location>
</feature>
<evidence type="ECO:0000256" key="2">
    <source>
        <dbReference type="ARBA" id="ARBA00010480"/>
    </source>
</evidence>
<evidence type="ECO:0000256" key="5">
    <source>
        <dbReference type="ARBA" id="ARBA00022695"/>
    </source>
</evidence>
<dbReference type="SUPFAM" id="SSF53448">
    <property type="entry name" value="Nucleotide-diphospho-sugar transferases"/>
    <property type="match status" value="1"/>
</dbReference>
<evidence type="ECO:0000256" key="4">
    <source>
        <dbReference type="ARBA" id="ARBA00022679"/>
    </source>
</evidence>
<dbReference type="InterPro" id="IPR005835">
    <property type="entry name" value="NTP_transferase_dom"/>
</dbReference>
<keyword evidence="4" id="KW-0808">Transferase</keyword>
<comment type="similarity">
    <text evidence="2">Belongs to the glucose-1-phosphate thymidylyltransferase family.</text>
</comment>
<reference evidence="10" key="1">
    <citation type="submission" date="2018-05" db="EMBL/GenBank/DDBJ databases">
        <authorList>
            <person name="Lanie J.A."/>
            <person name="Ng W.-L."/>
            <person name="Kazmierczak K.M."/>
            <person name="Andrzejewski T.M."/>
            <person name="Davidsen T.M."/>
            <person name="Wayne K.J."/>
            <person name="Tettelin H."/>
            <person name="Glass J.I."/>
            <person name="Rusch D."/>
            <person name="Podicherti R."/>
            <person name="Tsui H.-C.T."/>
            <person name="Winkler M.E."/>
        </authorList>
    </citation>
    <scope>NUCLEOTIDE SEQUENCE</scope>
</reference>
<organism evidence="10">
    <name type="scientific">marine metagenome</name>
    <dbReference type="NCBI Taxonomy" id="408172"/>
    <lineage>
        <taxon>unclassified sequences</taxon>
        <taxon>metagenomes</taxon>
        <taxon>ecological metagenomes</taxon>
    </lineage>
</organism>
<keyword evidence="7" id="KW-0460">Magnesium</keyword>
<gene>
    <name evidence="10" type="ORF">METZ01_LOCUS438980</name>
</gene>
<dbReference type="GO" id="GO:0008879">
    <property type="term" value="F:glucose-1-phosphate thymidylyltransferase activity"/>
    <property type="evidence" value="ECO:0007669"/>
    <property type="project" value="UniProtKB-EC"/>
</dbReference>
<keyword evidence="6" id="KW-0479">Metal-binding</keyword>
<comment type="catalytic activity">
    <reaction evidence="8">
        <text>dTTP + alpha-D-glucose 1-phosphate + H(+) = dTDP-alpha-D-glucose + diphosphate</text>
        <dbReference type="Rhea" id="RHEA:15225"/>
        <dbReference type="ChEBI" id="CHEBI:15378"/>
        <dbReference type="ChEBI" id="CHEBI:33019"/>
        <dbReference type="ChEBI" id="CHEBI:37568"/>
        <dbReference type="ChEBI" id="CHEBI:57477"/>
        <dbReference type="ChEBI" id="CHEBI:58601"/>
        <dbReference type="EC" id="2.7.7.24"/>
    </reaction>
</comment>
<dbReference type="PANTHER" id="PTHR43532:SF1">
    <property type="entry name" value="GLUCOSE-1-PHOSPHATE THYMIDYLYLTRANSFERASE 1"/>
    <property type="match status" value="1"/>
</dbReference>
<dbReference type="EMBL" id="UINC01178134">
    <property type="protein sequence ID" value="SVD86126.1"/>
    <property type="molecule type" value="Genomic_DNA"/>
</dbReference>
<evidence type="ECO:0000259" key="9">
    <source>
        <dbReference type="Pfam" id="PF00483"/>
    </source>
</evidence>
<feature type="non-terminal residue" evidence="10">
    <location>
        <position position="235"/>
    </location>
</feature>
<dbReference type="InterPro" id="IPR029044">
    <property type="entry name" value="Nucleotide-diphossugar_trans"/>
</dbReference>
<dbReference type="GO" id="GO:0046872">
    <property type="term" value="F:metal ion binding"/>
    <property type="evidence" value="ECO:0007669"/>
    <property type="project" value="UniProtKB-KW"/>
</dbReference>
<dbReference type="InterPro" id="IPR005907">
    <property type="entry name" value="G1P_thy_trans_s"/>
</dbReference>
<evidence type="ECO:0000256" key="3">
    <source>
        <dbReference type="ARBA" id="ARBA00012461"/>
    </source>
</evidence>
<evidence type="ECO:0000313" key="10">
    <source>
        <dbReference type="EMBL" id="SVD86126.1"/>
    </source>
</evidence>
<dbReference type="EC" id="2.7.7.24" evidence="3"/>
<keyword evidence="5" id="KW-0548">Nucleotidyltransferase</keyword>
<proteinExistence type="inferred from homology"/>
<evidence type="ECO:0000256" key="8">
    <source>
        <dbReference type="ARBA" id="ARBA00049336"/>
    </source>
</evidence>
<comment type="cofactor">
    <cofactor evidence="1">
        <name>Mg(2+)</name>
        <dbReference type="ChEBI" id="CHEBI:18420"/>
    </cofactor>
</comment>
<dbReference type="PANTHER" id="PTHR43532">
    <property type="entry name" value="GLUCOSE-1-PHOSPHATE THYMIDYLYLTRANSFERASE"/>
    <property type="match status" value="1"/>
</dbReference>
<protein>
    <recommendedName>
        <fullName evidence="3">glucose-1-phosphate thymidylyltransferase</fullName>
        <ecNumber evidence="3">2.7.7.24</ecNumber>
    </recommendedName>
</protein>
<evidence type="ECO:0000256" key="6">
    <source>
        <dbReference type="ARBA" id="ARBA00022723"/>
    </source>
</evidence>
<name>A0A382YS62_9ZZZZ</name>
<dbReference type="Pfam" id="PF00483">
    <property type="entry name" value="NTP_transferase"/>
    <property type="match status" value="1"/>
</dbReference>
<accession>A0A382YS62</accession>
<evidence type="ECO:0000256" key="1">
    <source>
        <dbReference type="ARBA" id="ARBA00001946"/>
    </source>
</evidence>
<dbReference type="Gene3D" id="3.90.550.10">
    <property type="entry name" value="Spore Coat Polysaccharide Biosynthesis Protein SpsA, Chain A"/>
    <property type="match status" value="1"/>
</dbReference>
<sequence length="235" mass="25645">MKGIVLAGGLGTRLVPLTRVVCKQLLPVYDKPMICYPLSILMQGGIREICIISTPRDLPIIRDFLGDGKSLGVTFTYIEQANPRGGIAQAFLLAEDFLAGDNVTLVLGDNVFYGDYFQSDTGFVRAAREFSGGGLIFGHYVSNPEEFGVIEFDTDGNVLGIEEKPSQPKSNYAVPGLYIYGGDVVEVTRNLQPSGRGELEITDVNRTYLKRGDLHVEQLGRGIAWLDTGTPESLH</sequence>
<evidence type="ECO:0000256" key="7">
    <source>
        <dbReference type="ARBA" id="ARBA00022842"/>
    </source>
</evidence>